<accession>C4JYN6</accession>
<dbReference type="eggNOG" id="ENOG502SYJI">
    <property type="taxonomic scope" value="Eukaryota"/>
</dbReference>
<gene>
    <name evidence="2" type="ORF">UREG_07287</name>
</gene>
<feature type="compositionally biased region" description="Low complexity" evidence="1">
    <location>
        <begin position="961"/>
        <end position="974"/>
    </location>
</feature>
<organism evidence="2 3">
    <name type="scientific">Uncinocarpus reesii (strain UAMH 1704)</name>
    <dbReference type="NCBI Taxonomy" id="336963"/>
    <lineage>
        <taxon>Eukaryota</taxon>
        <taxon>Fungi</taxon>
        <taxon>Dikarya</taxon>
        <taxon>Ascomycota</taxon>
        <taxon>Pezizomycotina</taxon>
        <taxon>Eurotiomycetes</taxon>
        <taxon>Eurotiomycetidae</taxon>
        <taxon>Onygenales</taxon>
        <taxon>Onygenaceae</taxon>
        <taxon>Uncinocarpus</taxon>
    </lineage>
</organism>
<feature type="region of interest" description="Disordered" evidence="1">
    <location>
        <begin position="599"/>
        <end position="632"/>
    </location>
</feature>
<dbReference type="OMA" id="YFSDEHY"/>
<dbReference type="Proteomes" id="UP000002058">
    <property type="component" value="Unassembled WGS sequence"/>
</dbReference>
<evidence type="ECO:0000313" key="3">
    <source>
        <dbReference type="Proteomes" id="UP000002058"/>
    </source>
</evidence>
<dbReference type="RefSeq" id="XP_002582514.1">
    <property type="nucleotide sequence ID" value="XM_002582468.1"/>
</dbReference>
<protein>
    <recommendedName>
        <fullName evidence="4">AT DNA binding protein</fullName>
    </recommendedName>
</protein>
<dbReference type="OrthoDB" id="3946221at2759"/>
<sequence>MEARSLSSSPDPLGYPGDPEFLLSSATKPFSQRRMSMTPFKSRTPRTPWLAKSKNKSAKSARSIKYPDIILPSTPSGDRFSRRSLSPTKTTLHSENNISPWRIRVTVEAERDDDEEGNGMTQNGTTGWKNTNTLKIPLKDENSPSKKTPQKKQRRGAKSDLSKRTPTPRRKRPAGLLDGALDTVEKRRRGRPRKTLEFLGENSPTRQSSPAKSIIDLPSGGDPFLDIAQDIDNTIHQSEQYGASFYQPVHEPIAPTTQDAISQAPIDDTGVTADHENQFAEPDATPLALRDGDLSPINTTFAGHTPRPRFRLYPTPTSSSQIGEELPEPQNIHVEASDTNVVQLKGAHTAGPPVEHREFDTIMESEGFSMVSLNSLPSAKQRLLSSQRGSTSSGGITNVFRGILGKRFTETGISLEKEKGISFATDSHAAIPSRSIKANSGDAAADREVSEESFTKPQTAVVGTTLNELAPLAVPVAQKPVAARRPLVRLMRIIRVGISFQRILIRNQNALNYKLPLDNINDAQSDDPEATRQRLDELFKHFNMETRRELCAGFRFGEVLAQRIRELHQDKQIDATQGDAVSDSDYGDVQYPVLDIGADGSQSISTASQGPEQDQEDGAADQGGAITTEDGNLTEKLNVEIARREVEWQREREAISRQIETANASQVIVIDSDDGDESADQAPTPQNKEMLSDHANSTVVEDDDYEDIWQQEAREVDHDSESDLLSFADATHDDTVHPRRAAASTKETVDERQREEFPELFLSGPHKKNPMLSLGKSQLARYKDKDFEFSSLIGSPSSSTRKFLQGRKGSHAERRSDSRVPAPEDEAMQPSPASAAPETQVLGPAEQYSGGRSLSSDSISDIPPPPSLKYTGSDILTNEQDEPSPAGHSLRQLVLQRDRDLISPDLGYQGEKIVGQNAEIRGSSDIEAVDMVPPEARDSAGPPTWFNRITSLAPKWLAPSRAANARPRNGSPAAKIEPSISSRHVVQEQPAASMPTIVRPEPPVTSPKTKPLALSGYFTNDHYAALRRVYRKAKESPQSFPYHPTAERDAMLGKWMWSTDGHHHRQVTETQLAIVEKFRSDLVAASRRRGGSDELGWSEEDILWRLFSIIVGEKLRRERKRQQSWRITPAD</sequence>
<feature type="region of interest" description="Disordered" evidence="1">
    <location>
        <begin position="790"/>
        <end position="887"/>
    </location>
</feature>
<feature type="region of interest" description="Disordered" evidence="1">
    <location>
        <begin position="728"/>
        <end position="775"/>
    </location>
</feature>
<feature type="compositionally biased region" description="Polar residues" evidence="1">
    <location>
        <begin position="681"/>
        <end position="694"/>
    </location>
</feature>
<dbReference type="GeneID" id="8438832"/>
<feature type="region of interest" description="Disordered" evidence="1">
    <location>
        <begin position="1"/>
        <end position="215"/>
    </location>
</feature>
<feature type="compositionally biased region" description="Polar residues" evidence="1">
    <location>
        <begin position="83"/>
        <end position="99"/>
    </location>
</feature>
<dbReference type="HOGENOM" id="CLU_008961_0_0_1"/>
<evidence type="ECO:0000313" key="2">
    <source>
        <dbReference type="EMBL" id="EEP82422.1"/>
    </source>
</evidence>
<dbReference type="KEGG" id="ure:UREG_07287"/>
<feature type="compositionally biased region" description="Polar residues" evidence="1">
    <location>
        <begin position="792"/>
        <end position="802"/>
    </location>
</feature>
<feature type="compositionally biased region" description="Polar residues" evidence="1">
    <location>
        <begin position="600"/>
        <end position="612"/>
    </location>
</feature>
<feature type="region of interest" description="Disordered" evidence="1">
    <location>
        <begin position="673"/>
        <end position="694"/>
    </location>
</feature>
<proteinExistence type="predicted"/>
<reference evidence="3" key="1">
    <citation type="journal article" date="2009" name="Genome Res.">
        <title>Comparative genomic analyses of the human fungal pathogens Coccidioides and their relatives.</title>
        <authorList>
            <person name="Sharpton T.J."/>
            <person name="Stajich J.E."/>
            <person name="Rounsley S.D."/>
            <person name="Gardner M.J."/>
            <person name="Wortman J.R."/>
            <person name="Jordar V.S."/>
            <person name="Maiti R."/>
            <person name="Kodira C.D."/>
            <person name="Neafsey D.E."/>
            <person name="Zeng Q."/>
            <person name="Hung C.-Y."/>
            <person name="McMahan C."/>
            <person name="Muszewska A."/>
            <person name="Grynberg M."/>
            <person name="Mandel M.A."/>
            <person name="Kellner E.M."/>
            <person name="Barker B.M."/>
            <person name="Galgiani J.N."/>
            <person name="Orbach M.J."/>
            <person name="Kirkland T.N."/>
            <person name="Cole G.T."/>
            <person name="Henn M.R."/>
            <person name="Birren B.W."/>
            <person name="Taylor J.W."/>
        </authorList>
    </citation>
    <scope>NUCLEOTIDE SEQUENCE [LARGE SCALE GENOMIC DNA]</scope>
    <source>
        <strain evidence="3">UAMH 1704</strain>
    </source>
</reference>
<feature type="compositionally biased region" description="Polar residues" evidence="1">
    <location>
        <begin position="24"/>
        <end position="41"/>
    </location>
</feature>
<keyword evidence="3" id="KW-1185">Reference proteome</keyword>
<evidence type="ECO:0008006" key="4">
    <source>
        <dbReference type="Google" id="ProtNLM"/>
    </source>
</evidence>
<dbReference type="AlphaFoldDB" id="C4JYN6"/>
<name>C4JYN6_UNCRE</name>
<feature type="compositionally biased region" description="Polar residues" evidence="1">
    <location>
        <begin position="119"/>
        <end position="134"/>
    </location>
</feature>
<feature type="region of interest" description="Disordered" evidence="1">
    <location>
        <begin position="299"/>
        <end position="324"/>
    </location>
</feature>
<evidence type="ECO:0000256" key="1">
    <source>
        <dbReference type="SAM" id="MobiDB-lite"/>
    </source>
</evidence>
<feature type="compositionally biased region" description="Polar residues" evidence="1">
    <location>
        <begin position="202"/>
        <end position="211"/>
    </location>
</feature>
<dbReference type="VEuPathDB" id="FungiDB:UREG_07287"/>
<dbReference type="EMBL" id="CH476619">
    <property type="protein sequence ID" value="EEP82422.1"/>
    <property type="molecule type" value="Genomic_DNA"/>
</dbReference>
<dbReference type="InParanoid" id="C4JYN6"/>
<feature type="compositionally biased region" description="Polar residues" evidence="1">
    <location>
        <begin position="1"/>
        <end position="10"/>
    </location>
</feature>
<feature type="region of interest" description="Disordered" evidence="1">
    <location>
        <begin position="961"/>
        <end position="982"/>
    </location>
</feature>
<feature type="compositionally biased region" description="Basic and acidic residues" evidence="1">
    <location>
        <begin position="747"/>
        <end position="757"/>
    </location>
</feature>